<feature type="compositionally biased region" description="Polar residues" evidence="2">
    <location>
        <begin position="1367"/>
        <end position="1377"/>
    </location>
</feature>
<evidence type="ECO:0000313" key="3">
    <source>
        <dbReference type="EMBL" id="KNG80500.1"/>
    </source>
</evidence>
<comment type="caution">
    <text evidence="3">The sequence shown here is derived from an EMBL/GenBank/DDBJ whole genome shotgun (WGS) entry which is preliminary data.</text>
</comment>
<dbReference type="GO" id="GO:0031578">
    <property type="term" value="P:mitotic spindle orientation checkpoint signaling"/>
    <property type="evidence" value="ECO:0007669"/>
    <property type="project" value="TreeGrafter"/>
</dbReference>
<dbReference type="OrthoDB" id="5559380at2759"/>
<dbReference type="PANTHER" id="PTHR37271">
    <property type="entry name" value="KARYOGAMY PROTEIN KAR9"/>
    <property type="match status" value="1"/>
</dbReference>
<proteinExistence type="predicted"/>
<dbReference type="GO" id="GO:0005938">
    <property type="term" value="C:cell cortex"/>
    <property type="evidence" value="ECO:0007669"/>
    <property type="project" value="TreeGrafter"/>
</dbReference>
<dbReference type="PANTHER" id="PTHR37271:SF1">
    <property type="entry name" value="KARYOGAMY PROTEIN KAR9"/>
    <property type="match status" value="1"/>
</dbReference>
<protein>
    <recommendedName>
        <fullName evidence="5">Cortical protein KAR9-domain-containing protein</fullName>
    </recommendedName>
</protein>
<dbReference type="Pfam" id="PF08580">
    <property type="entry name" value="KAR9"/>
    <property type="match status" value="1"/>
</dbReference>
<feature type="region of interest" description="Disordered" evidence="2">
    <location>
        <begin position="818"/>
        <end position="849"/>
    </location>
</feature>
<feature type="region of interest" description="Disordered" evidence="2">
    <location>
        <begin position="1312"/>
        <end position="1424"/>
    </location>
</feature>
<dbReference type="InterPro" id="IPR013889">
    <property type="entry name" value="Karyogamy_KAR9"/>
</dbReference>
<dbReference type="Proteomes" id="UP000037505">
    <property type="component" value="Unassembled WGS sequence"/>
</dbReference>
<feature type="region of interest" description="Disordered" evidence="2">
    <location>
        <begin position="723"/>
        <end position="755"/>
    </location>
</feature>
<dbReference type="GO" id="GO:0030473">
    <property type="term" value="P:nuclear migration along microtubule"/>
    <property type="evidence" value="ECO:0007669"/>
    <property type="project" value="TreeGrafter"/>
</dbReference>
<feature type="compositionally biased region" description="Low complexity" evidence="2">
    <location>
        <begin position="1334"/>
        <end position="1358"/>
    </location>
</feature>
<feature type="compositionally biased region" description="Low complexity" evidence="2">
    <location>
        <begin position="7"/>
        <end position="67"/>
    </location>
</feature>
<feature type="compositionally biased region" description="Polar residues" evidence="2">
    <location>
        <begin position="840"/>
        <end position="849"/>
    </location>
</feature>
<dbReference type="GO" id="GO:0043332">
    <property type="term" value="C:mating projection tip"/>
    <property type="evidence" value="ECO:0007669"/>
    <property type="project" value="TreeGrafter"/>
</dbReference>
<feature type="compositionally biased region" description="Low complexity" evidence="2">
    <location>
        <begin position="1462"/>
        <end position="1489"/>
    </location>
</feature>
<feature type="compositionally biased region" description="Pro residues" evidence="2">
    <location>
        <begin position="827"/>
        <end position="839"/>
    </location>
</feature>
<keyword evidence="4" id="KW-1185">Reference proteome</keyword>
<feature type="compositionally biased region" description="Polar residues" evidence="2">
    <location>
        <begin position="1490"/>
        <end position="1499"/>
    </location>
</feature>
<gene>
    <name evidence="3" type="ORF">ANOM_010949</name>
</gene>
<accession>A0A0L1IML0</accession>
<dbReference type="EMBL" id="JNOM01000593">
    <property type="protein sequence ID" value="KNG80500.1"/>
    <property type="molecule type" value="Genomic_DNA"/>
</dbReference>
<dbReference type="GeneID" id="26812753"/>
<feature type="coiled-coil region" evidence="1">
    <location>
        <begin position="1148"/>
        <end position="1175"/>
    </location>
</feature>
<feature type="region of interest" description="Disordered" evidence="2">
    <location>
        <begin position="1546"/>
        <end position="1596"/>
    </location>
</feature>
<dbReference type="GO" id="GO:0005816">
    <property type="term" value="C:spindle pole body"/>
    <property type="evidence" value="ECO:0007669"/>
    <property type="project" value="TreeGrafter"/>
</dbReference>
<evidence type="ECO:0000256" key="2">
    <source>
        <dbReference type="SAM" id="MobiDB-lite"/>
    </source>
</evidence>
<feature type="compositionally biased region" description="Polar residues" evidence="2">
    <location>
        <begin position="1312"/>
        <end position="1327"/>
    </location>
</feature>
<keyword evidence="1" id="KW-0175">Coiled coil</keyword>
<dbReference type="GO" id="GO:0051293">
    <property type="term" value="P:establishment of spindle localization"/>
    <property type="evidence" value="ECO:0007669"/>
    <property type="project" value="TreeGrafter"/>
</dbReference>
<organism evidence="3 4">
    <name type="scientific">Aspergillus nomiae NRRL (strain ATCC 15546 / NRRL 13137 / CBS 260.88 / M93)</name>
    <dbReference type="NCBI Taxonomy" id="1509407"/>
    <lineage>
        <taxon>Eukaryota</taxon>
        <taxon>Fungi</taxon>
        <taxon>Dikarya</taxon>
        <taxon>Ascomycota</taxon>
        <taxon>Pezizomycotina</taxon>
        <taxon>Eurotiomycetes</taxon>
        <taxon>Eurotiomycetidae</taxon>
        <taxon>Eurotiales</taxon>
        <taxon>Aspergillaceae</taxon>
        <taxon>Aspergillus</taxon>
        <taxon>Aspergillus subgen. Circumdati</taxon>
    </lineage>
</organism>
<evidence type="ECO:0008006" key="5">
    <source>
        <dbReference type="Google" id="ProtNLM"/>
    </source>
</evidence>
<name>A0A0L1IML0_ASPN3</name>
<evidence type="ECO:0000313" key="4">
    <source>
        <dbReference type="Proteomes" id="UP000037505"/>
    </source>
</evidence>
<feature type="region of interest" description="Disordered" evidence="2">
    <location>
        <begin position="1439"/>
        <end position="1529"/>
    </location>
</feature>
<evidence type="ECO:0000256" key="1">
    <source>
        <dbReference type="SAM" id="Coils"/>
    </source>
</evidence>
<sequence>MDESIESESAAPPVRASSPSPSIIPTPAISSCPSPSDRTVSTVSTLSSRSVSSATSADARSSVSTVSSRRRGYIRPQGVEFADSARHRESVMSLGSIAHLQYYFARTGLLEGKGGQAREWKKKQKPEDIPRLLLTPNARFIEDLTASPTDESSEPADEEFDEHEVMLPPTVSTYSVKTFHLPPPPDLVALRKDLRDALDEAEKSMETIGSQKEPPRNMKPPRISVDEIPDMGDPARKMSAGAIPLGWHEIQGMRILDVVTLAIRAARIYYTAHERPERLASIKSEREIRQELFDVLEVLKRWASRNFTGGLRDDERSAIMSWMANVRSMLAQETHMEEAEARSDKDGRGHVETGVTDALPTWTAPEGQTLPTPMLEWFRDGRGLVQIHNQAVKKSKRPFCEIKAFHEDVAKPYRRADNIRYWTKAAEIRWETKLELDVMGVVYGNSDEAWRKFDIAILTWCKAVREELMRDWRGPDPGNNQQKATRVVILERGDRLAYQQFPPPRTQRRAQRALICPNHIPRYLSLAFPTTATTQTDQGGRPVNTYHVHHVNCHHCAHPPGFRSEDAHEIVIIAVAIFSPSASTSRRRRLSSRESIAATNQVQIIPAQSPHLGSSLHDDDLDDIYEQAGSDKSLIRPSILRRLSPGLAARVKLLDGSHKTAIPTRNPGAVGRIPEEHIKELDSRNKDLSIKIEKRGRSWNAVHFGGKGKQPQQIESTYLEVHDPDTELPSPVESEPVEPVEESSTSVATQEPVEETLVNQAVDVSLTQEVEEVEEPEEAPVAMAAVASLPAPLDIESGAPPNTHGEHDQTDYEKFLQSTSDNEAEQAPPPPPKDSPRPPSANSNIQSYFNPRGLQRPESIYSFSRASFSHQLTQLTSIPLPQPSSLEASIAAIPNAPLAVKSLTGSAAQIQIWIKKASDVLSGLDAEDEVEWAAAGGREGLDGIDKAITRFEGLMNIYVKAIEDVQLRVDIGDVSADSLKTIVIQMDSILQSWADIKNRLRNVKEQVELAMEWEELWNTILGDVSAEVESLSRLLFEIEEKRHINMANAWAAEQESNSSGLDISELETIVEETPNDGHFSNSNRHSILFDAPPTLDTPLIQTPQDDSEHADLIAVFARIQPLRASLAFLPMRLSMFQGRAERIFPSACAEMEERRKGLEKSYRTLEADAEALRKEFSEDRWVLVFRNAGMQARKMFLSVERSIAKLQEALETGAHVHNPAGLAKRVESYEAKKQHYVPAIERVISLIEKGVKDQLTVNGETVNLLSDMASRMDALKRSVEVMDSSLTEFNVAPGQHLRDSISTIVTMDSPATSLIDTPGSSPPSSVVMTPANKGSGASLGSSSRRGSSVSSVARSTVAKVRRYSGIPQPTATLTSKKSAIPKPTLTAPSPKPSGLFTPTPAAKKVPRLPPPVKDNRPRWNSSVNTNDLEVGHVYKASAQFRKSSAPSRTPRPLSMMSRRDLAVSPAPSTARSPSRVSSRVSSRLASRSPNRTGSPTPNRSLLDPPPYSKLRRPPGAEGIINTPRNRQSFAGMSFSRSISHDYTRNLLSPTKAERPGTALGHGGSRRISLLPLPRNKSGRDSSAGTRSKLSERPPWR</sequence>
<reference evidence="3 4" key="1">
    <citation type="submission" date="2014-06" db="EMBL/GenBank/DDBJ databases">
        <title>The Genome of the Aflatoxigenic Filamentous Fungus Aspergillus nomius.</title>
        <authorList>
            <person name="Moore M.G."/>
            <person name="Shannon B.M."/>
            <person name="Brian M.M."/>
        </authorList>
    </citation>
    <scope>NUCLEOTIDE SEQUENCE [LARGE SCALE GENOMIC DNA]</scope>
    <source>
        <strain evidence="3 4">NRRL 13137</strain>
    </source>
</reference>
<dbReference type="RefSeq" id="XP_015401423.1">
    <property type="nucleotide sequence ID" value="XM_015556205.1"/>
</dbReference>
<feature type="region of interest" description="Disordered" evidence="2">
    <location>
        <begin position="1"/>
        <end position="70"/>
    </location>
</feature>
<dbReference type="STRING" id="1509407.A0A0L1IML0"/>